<evidence type="ECO:0000259" key="3">
    <source>
        <dbReference type="Pfam" id="PF14257"/>
    </source>
</evidence>
<keyword evidence="2" id="KW-1133">Transmembrane helix</keyword>
<evidence type="ECO:0000313" key="5">
    <source>
        <dbReference type="Proteomes" id="UP000229390"/>
    </source>
</evidence>
<evidence type="ECO:0000256" key="2">
    <source>
        <dbReference type="SAM" id="Phobius"/>
    </source>
</evidence>
<accession>A0A2M6T157</accession>
<reference evidence="5" key="1">
    <citation type="submission" date="2017-09" db="EMBL/GenBank/DDBJ databases">
        <title>Depth-based differentiation of microbial function through sediment-hosted aquifers and enrichment of novel symbionts in the deep terrestrial subsurface.</title>
        <authorList>
            <person name="Probst A.J."/>
            <person name="Ladd B."/>
            <person name="Jarett J.K."/>
            <person name="Geller-Mcgrath D.E."/>
            <person name="Sieber C.M.K."/>
            <person name="Emerson J.B."/>
            <person name="Anantharaman K."/>
            <person name="Thomas B.C."/>
            <person name="Malmstrom R."/>
            <person name="Stieglmeier M."/>
            <person name="Klingl A."/>
            <person name="Woyke T."/>
            <person name="Ryan C.M."/>
            <person name="Banfield J.F."/>
        </authorList>
    </citation>
    <scope>NUCLEOTIDE SEQUENCE [LARGE SCALE GENOMIC DNA]</scope>
</reference>
<dbReference type="Proteomes" id="UP000229390">
    <property type="component" value="Unassembled WGS sequence"/>
</dbReference>
<keyword evidence="2" id="KW-0812">Transmembrane</keyword>
<keyword evidence="2" id="KW-0472">Membrane</keyword>
<protein>
    <recommendedName>
        <fullName evidence="3">DUF4349 domain-containing protein</fullName>
    </recommendedName>
</protein>
<proteinExistence type="predicted"/>
<dbReference type="InterPro" id="IPR025645">
    <property type="entry name" value="DUF4349"/>
</dbReference>
<dbReference type="AlphaFoldDB" id="A0A2M6T157"/>
<organism evidence="4 5">
    <name type="scientific">Candidatus Nealsonbacteria bacterium CG08_land_8_20_14_0_20_43_11</name>
    <dbReference type="NCBI Taxonomy" id="1974706"/>
    <lineage>
        <taxon>Bacteria</taxon>
        <taxon>Candidatus Nealsoniibacteriota</taxon>
    </lineage>
</organism>
<evidence type="ECO:0000256" key="1">
    <source>
        <dbReference type="SAM" id="Coils"/>
    </source>
</evidence>
<dbReference type="EMBL" id="PEYE01000010">
    <property type="protein sequence ID" value="PIS39050.1"/>
    <property type="molecule type" value="Genomic_DNA"/>
</dbReference>
<feature type="transmembrane region" description="Helical" evidence="2">
    <location>
        <begin position="248"/>
        <end position="270"/>
    </location>
</feature>
<comment type="caution">
    <text evidence="4">The sequence shown here is derived from an EMBL/GenBank/DDBJ whole genome shotgun (WGS) entry which is preliminary data.</text>
</comment>
<feature type="domain" description="DUF4349" evidence="3">
    <location>
        <begin position="60"/>
        <end position="270"/>
    </location>
</feature>
<gene>
    <name evidence="4" type="ORF">COT34_00595</name>
</gene>
<feature type="coiled-coil region" evidence="1">
    <location>
        <begin position="139"/>
        <end position="169"/>
    </location>
</feature>
<evidence type="ECO:0000313" key="4">
    <source>
        <dbReference type="EMBL" id="PIS39050.1"/>
    </source>
</evidence>
<name>A0A2M6T157_9BACT</name>
<sequence length="285" mass="31862">MAKKILIALGIVIVGLVALSIILTSLSGARQRADIGLQAPLTTEKQAGEVKQITPEGTSRLVIRTGTINIVVKNITDSVKSIVQYTENKGGWIVLSGVTEQKEIPSGSVTVRVPAEIFDEAMVYFKGLAEKVSYEGTQGQDVTEEYTDLQSQLRNLEATESQLLKIMERSGTITEVLAVQRELTTIRGQIEQTKGRIQYLETSARMATISINLALSEELLPIPPAEKWRPVYIIKQAWRNLLGSLRGISYFLIWIGIYAIIWVPLGIVVWQARKFWKRRKEIKKI</sequence>
<dbReference type="Pfam" id="PF14257">
    <property type="entry name" value="DUF4349"/>
    <property type="match status" value="1"/>
</dbReference>
<keyword evidence="1" id="KW-0175">Coiled coil</keyword>